<reference evidence="1 2" key="1">
    <citation type="journal article" date="2024" name="J Genomics">
        <title>Draft genome sequencing and assembly of Favolaschia claudopus CIRM-BRFM 2984 isolated from oak limbs.</title>
        <authorList>
            <person name="Navarro D."/>
            <person name="Drula E."/>
            <person name="Chaduli D."/>
            <person name="Cazenave R."/>
            <person name="Ahrendt S."/>
            <person name="Wang J."/>
            <person name="Lipzen A."/>
            <person name="Daum C."/>
            <person name="Barry K."/>
            <person name="Grigoriev I.V."/>
            <person name="Favel A."/>
            <person name="Rosso M.N."/>
            <person name="Martin F."/>
        </authorList>
    </citation>
    <scope>NUCLEOTIDE SEQUENCE [LARGE SCALE GENOMIC DNA]</scope>
    <source>
        <strain evidence="1 2">CIRM-BRFM 2984</strain>
    </source>
</reference>
<sequence length="298" mass="32776">MPQVQAVAAVSARVPPQSWVIQNFGGRSSLFVSHLHRRFAFRWFLGLGGLRRRLWAIGQKFEIEGEDRGHAASICQNELLGYDKLFLGGLGGNWAAETVQGVLIQKTLCPFSLALPHSLLPRMPRQRSIPRIDAFATSEFSGRRVGILADFGDEIRWERFKLSGTRFRGVELRGFCAWEGQGNRGGGSGVTAAVVDVGVGLGGCSWAAGWLVELTVLLPYTTPVWFTSNTSNSHQLTQLCVVKCATHTHTNCVHGTMPWLPREVQEPKKGYHAIDATAQKDLGLGGVTMPWVPRLEKT</sequence>
<accession>A0AAW0AFI5</accession>
<keyword evidence="2" id="KW-1185">Reference proteome</keyword>
<proteinExistence type="predicted"/>
<dbReference type="AlphaFoldDB" id="A0AAW0AFI5"/>
<comment type="caution">
    <text evidence="1">The sequence shown here is derived from an EMBL/GenBank/DDBJ whole genome shotgun (WGS) entry which is preliminary data.</text>
</comment>
<gene>
    <name evidence="1" type="ORF">R3P38DRAFT_2792199</name>
</gene>
<name>A0AAW0AFI5_9AGAR</name>
<evidence type="ECO:0000313" key="1">
    <source>
        <dbReference type="EMBL" id="KAK7008106.1"/>
    </source>
</evidence>
<organism evidence="1 2">
    <name type="scientific">Favolaschia claudopus</name>
    <dbReference type="NCBI Taxonomy" id="2862362"/>
    <lineage>
        <taxon>Eukaryota</taxon>
        <taxon>Fungi</taxon>
        <taxon>Dikarya</taxon>
        <taxon>Basidiomycota</taxon>
        <taxon>Agaricomycotina</taxon>
        <taxon>Agaricomycetes</taxon>
        <taxon>Agaricomycetidae</taxon>
        <taxon>Agaricales</taxon>
        <taxon>Marasmiineae</taxon>
        <taxon>Mycenaceae</taxon>
        <taxon>Favolaschia</taxon>
    </lineage>
</organism>
<evidence type="ECO:0000313" key="2">
    <source>
        <dbReference type="Proteomes" id="UP001362999"/>
    </source>
</evidence>
<dbReference type="Proteomes" id="UP001362999">
    <property type="component" value="Unassembled WGS sequence"/>
</dbReference>
<dbReference type="EMBL" id="JAWWNJ010000069">
    <property type="protein sequence ID" value="KAK7008106.1"/>
    <property type="molecule type" value="Genomic_DNA"/>
</dbReference>
<protein>
    <submittedName>
        <fullName evidence="1">Uncharacterized protein</fullName>
    </submittedName>
</protein>